<name>A0A850EX49_9BACL</name>
<sequence length="133" mass="15304">MWRTKLIYLAAVLLVIGLGLGSRAFADVLPLFISRHFGDALWGSMVYFGFRLLLTRRQLLLSFWLSLLFSYGIEFSQLYQADWINSIRATVLGGLVLGKGFLWIDLLRYTIGITVVFVLDRAISQAYKVKHWR</sequence>
<dbReference type="AlphaFoldDB" id="A0A850EX49"/>
<reference evidence="2" key="1">
    <citation type="submission" date="2020-06" db="EMBL/GenBank/DDBJ databases">
        <title>Paenibacillus sp. nov., isolated from soil.</title>
        <authorList>
            <person name="Seo Y.L."/>
        </authorList>
    </citation>
    <scope>NUCLEOTIDE SEQUENCE [LARGE SCALE GENOMIC DNA]</scope>
    <source>
        <strain evidence="2">JW14</strain>
    </source>
</reference>
<keyword evidence="1" id="KW-0472">Membrane</keyword>
<evidence type="ECO:0000256" key="1">
    <source>
        <dbReference type="SAM" id="Phobius"/>
    </source>
</evidence>
<comment type="caution">
    <text evidence="2">The sequence shown here is derived from an EMBL/GenBank/DDBJ whole genome shotgun (WGS) entry which is preliminary data.</text>
</comment>
<proteinExistence type="predicted"/>
<dbReference type="EMBL" id="JABWCS010000221">
    <property type="protein sequence ID" value="NUU64094.1"/>
    <property type="molecule type" value="Genomic_DNA"/>
</dbReference>
<organism evidence="2 3">
    <name type="scientific">Paenibacillus agri</name>
    <dbReference type="NCBI Taxonomy" id="2744309"/>
    <lineage>
        <taxon>Bacteria</taxon>
        <taxon>Bacillati</taxon>
        <taxon>Bacillota</taxon>
        <taxon>Bacilli</taxon>
        <taxon>Bacillales</taxon>
        <taxon>Paenibacillaceae</taxon>
        <taxon>Paenibacillus</taxon>
    </lineage>
</organism>
<evidence type="ECO:0000313" key="3">
    <source>
        <dbReference type="Proteomes" id="UP000564806"/>
    </source>
</evidence>
<feature type="transmembrane region" description="Helical" evidence="1">
    <location>
        <begin position="36"/>
        <end position="54"/>
    </location>
</feature>
<protein>
    <submittedName>
        <fullName evidence="2">DUF2809 domain-containing protein</fullName>
    </submittedName>
</protein>
<dbReference type="Proteomes" id="UP000564806">
    <property type="component" value="Unassembled WGS sequence"/>
</dbReference>
<evidence type="ECO:0000313" key="2">
    <source>
        <dbReference type="EMBL" id="NUU64094.1"/>
    </source>
</evidence>
<keyword evidence="3" id="KW-1185">Reference proteome</keyword>
<keyword evidence="1" id="KW-1133">Transmembrane helix</keyword>
<feature type="transmembrane region" description="Helical" evidence="1">
    <location>
        <begin position="61"/>
        <end position="80"/>
    </location>
</feature>
<keyword evidence="1" id="KW-0812">Transmembrane</keyword>
<feature type="transmembrane region" description="Helical" evidence="1">
    <location>
        <begin position="100"/>
        <end position="123"/>
    </location>
</feature>
<dbReference type="RefSeq" id="WP_175374449.1">
    <property type="nucleotide sequence ID" value="NZ_JABWCS010000221.1"/>
</dbReference>
<dbReference type="InterPro" id="IPR021257">
    <property type="entry name" value="DUF2809"/>
</dbReference>
<accession>A0A850EX49</accession>
<gene>
    <name evidence="2" type="ORF">HPT30_27465</name>
</gene>
<dbReference type="Pfam" id="PF10990">
    <property type="entry name" value="DUF2809"/>
    <property type="match status" value="1"/>
</dbReference>